<evidence type="ECO:0000313" key="1">
    <source>
        <dbReference type="EMBL" id="EMS78474.1"/>
    </source>
</evidence>
<protein>
    <submittedName>
        <fullName evidence="2">Uncharacterized protein</fullName>
    </submittedName>
</protein>
<dbReference type="RefSeq" id="WP_006965500.1">
    <property type="nucleotide sequence ID" value="NZ_APJX01000003.1"/>
</dbReference>
<dbReference type="AlphaFoldDB" id="S0FZS5"/>
<organism evidence="2 3">
    <name type="scientific">Desulfotignum phosphitoxidans DSM 13687</name>
    <dbReference type="NCBI Taxonomy" id="1286635"/>
    <lineage>
        <taxon>Bacteria</taxon>
        <taxon>Pseudomonadati</taxon>
        <taxon>Thermodesulfobacteriota</taxon>
        <taxon>Desulfobacteria</taxon>
        <taxon>Desulfobacterales</taxon>
        <taxon>Desulfobacteraceae</taxon>
        <taxon>Desulfotignum</taxon>
    </lineage>
</organism>
<evidence type="ECO:0000313" key="2">
    <source>
        <dbReference type="EMBL" id="EMS80160.1"/>
    </source>
</evidence>
<dbReference type="EMBL" id="APJX01000003">
    <property type="protein sequence ID" value="EMS80160.1"/>
    <property type="molecule type" value="Genomic_DNA"/>
</dbReference>
<dbReference type="Proteomes" id="UP000014216">
    <property type="component" value="Unassembled WGS sequence"/>
</dbReference>
<proteinExistence type="predicted"/>
<accession>S0FZS5</accession>
<evidence type="ECO:0000313" key="3">
    <source>
        <dbReference type="Proteomes" id="UP000014216"/>
    </source>
</evidence>
<keyword evidence="3" id="KW-1185">Reference proteome</keyword>
<reference evidence="2 3" key="1">
    <citation type="journal article" date="2013" name="Genome Announc.">
        <title>Draft Genome Sequence of Desulfotignum phosphitoxidans DSM 13687 Strain FiPS-3.</title>
        <authorList>
            <person name="Poehlein A."/>
            <person name="Daniel R."/>
            <person name="Simeonova D.D."/>
        </authorList>
    </citation>
    <scope>NUCLEOTIDE SEQUENCE [LARGE SCALE GENOMIC DNA]</scope>
    <source>
        <strain evidence="2 3">DSM 13687</strain>
    </source>
</reference>
<gene>
    <name evidence="2" type="ORF">Dpo_3c03040</name>
    <name evidence="1" type="ORF">Dpo_8c01410</name>
</gene>
<sequence length="292" mass="34151">MATKKEWVYRALFASGGFLMGRLWNNNRDTSITTKEKSVEEYWDSELNKFDEVTVFESLVYIISGYYKLITYIVENKEIILQTRDKLKNDSELSSQINQLESECPSFFYYLSTYDISKLNTTIEEIHTTVKLPDNLQKYSFKLKKDYLLKLSAPKDKHSKFCNIFLSSFAYNYIRNIEGVCHTVSDIVFEALDGDDSGQLFEMDLLEFIDYVKRFLLLARPLIKIIIKDSTKVLSRDNDSPDEWGFLSKPFTSLDRDGWELSCPRCKSSNSWTGRICLNNLCRFPLRRPSIF</sequence>
<comment type="caution">
    <text evidence="2">The sequence shown here is derived from an EMBL/GenBank/DDBJ whole genome shotgun (WGS) entry which is preliminary data.</text>
</comment>
<dbReference type="EMBL" id="APJX01000008">
    <property type="protein sequence ID" value="EMS78474.1"/>
    <property type="molecule type" value="Genomic_DNA"/>
</dbReference>
<name>S0FZS5_9BACT</name>